<dbReference type="EMBL" id="CAJNOI010000334">
    <property type="protein sequence ID" value="CAF1247212.1"/>
    <property type="molecule type" value="Genomic_DNA"/>
</dbReference>
<dbReference type="Proteomes" id="UP000663832">
    <property type="component" value="Unassembled WGS sequence"/>
</dbReference>
<evidence type="ECO:0000313" key="2">
    <source>
        <dbReference type="EMBL" id="CAF1247212.1"/>
    </source>
</evidence>
<evidence type="ECO:0000313" key="4">
    <source>
        <dbReference type="Proteomes" id="UP000663832"/>
    </source>
</evidence>
<dbReference type="AlphaFoldDB" id="A0A815VL79"/>
<evidence type="ECO:0000313" key="3">
    <source>
        <dbReference type="EMBL" id="CAF1531714.1"/>
    </source>
</evidence>
<organism evidence="3 4">
    <name type="scientific">Adineta steineri</name>
    <dbReference type="NCBI Taxonomy" id="433720"/>
    <lineage>
        <taxon>Eukaryota</taxon>
        <taxon>Metazoa</taxon>
        <taxon>Spiralia</taxon>
        <taxon>Gnathifera</taxon>
        <taxon>Rotifera</taxon>
        <taxon>Eurotatoria</taxon>
        <taxon>Bdelloidea</taxon>
        <taxon>Adinetida</taxon>
        <taxon>Adinetidae</taxon>
        <taxon>Adineta</taxon>
    </lineage>
</organism>
<evidence type="ECO:0000256" key="1">
    <source>
        <dbReference type="SAM" id="SignalP"/>
    </source>
</evidence>
<protein>
    <submittedName>
        <fullName evidence="3">Uncharacterized protein</fullName>
    </submittedName>
</protein>
<feature type="signal peptide" evidence="1">
    <location>
        <begin position="1"/>
        <end position="17"/>
    </location>
</feature>
<proteinExistence type="predicted"/>
<feature type="chain" id="PRO_5036229109" evidence="1">
    <location>
        <begin position="18"/>
        <end position="124"/>
    </location>
</feature>
<gene>
    <name evidence="2" type="ORF">BJG266_LOCUS29384</name>
    <name evidence="3" type="ORF">QVE165_LOCUS45581</name>
</gene>
<keyword evidence="4" id="KW-1185">Reference proteome</keyword>
<comment type="caution">
    <text evidence="3">The sequence shown here is derived from an EMBL/GenBank/DDBJ whole genome shotgun (WGS) entry which is preliminary data.</text>
</comment>
<accession>A0A815VL79</accession>
<keyword evidence="1" id="KW-0732">Signal</keyword>
<dbReference type="EMBL" id="CAJNOM010000647">
    <property type="protein sequence ID" value="CAF1531714.1"/>
    <property type="molecule type" value="Genomic_DNA"/>
</dbReference>
<dbReference type="Proteomes" id="UP000663877">
    <property type="component" value="Unassembled WGS sequence"/>
</dbReference>
<sequence>MVFSAVFFVLMATSCTGRTVEEGVNLAAEPNDVADHLTNNGDPRILCPICALLGCNFDFGLCALLCPACNPTTTTTTTSTTPPDCSACDNAGFDYDIFDDACCPEAPCANGCYSNGPGGCHCRG</sequence>
<dbReference type="OrthoDB" id="10302315at2759"/>
<name>A0A815VL79_9BILA</name>
<reference evidence="3" key="1">
    <citation type="submission" date="2021-02" db="EMBL/GenBank/DDBJ databases">
        <authorList>
            <person name="Nowell W R."/>
        </authorList>
    </citation>
    <scope>NUCLEOTIDE SEQUENCE</scope>
</reference>